<dbReference type="Pfam" id="PF04155">
    <property type="entry name" value="Ground-like"/>
    <property type="match status" value="1"/>
</dbReference>
<dbReference type="PROSITE" id="PS51257">
    <property type="entry name" value="PROKAR_LIPOPROTEIN"/>
    <property type="match status" value="1"/>
</dbReference>
<dbReference type="InterPro" id="IPR007284">
    <property type="entry name" value="Ground-like_dom"/>
</dbReference>
<proteinExistence type="predicted"/>
<comment type="caution">
    <text evidence="3">The sequence shown here is derived from an EMBL/GenBank/DDBJ whole genome shotgun (WGS) entry which is preliminary data.</text>
</comment>
<evidence type="ECO:0000256" key="1">
    <source>
        <dbReference type="SAM" id="SignalP"/>
    </source>
</evidence>
<sequence>MRSVSIVFCLLMVAFVTDALFFGSGGGGGGCCGGCGGCGGGCGRKKSDGENDAPLVEEEEPFGKLSANGTDMLCNNLELKQVMEESMRDSMTASKKALSSTLESFGDRFVVVCSRSPFEFAVRHDTAFCAVTKQDYTCKAFAL</sequence>
<name>A0AAV5VSW9_9BILA</name>
<protein>
    <recommendedName>
        <fullName evidence="2">Ground-like domain-containing protein</fullName>
    </recommendedName>
</protein>
<reference evidence="3" key="1">
    <citation type="submission" date="2023-10" db="EMBL/GenBank/DDBJ databases">
        <title>Genome assembly of Pristionchus species.</title>
        <authorList>
            <person name="Yoshida K."/>
            <person name="Sommer R.J."/>
        </authorList>
    </citation>
    <scope>NUCLEOTIDE SEQUENCE</scope>
    <source>
        <strain evidence="3">RS5133</strain>
    </source>
</reference>
<feature type="signal peptide" evidence="1">
    <location>
        <begin position="1"/>
        <end position="19"/>
    </location>
</feature>
<evidence type="ECO:0000313" key="3">
    <source>
        <dbReference type="EMBL" id="GMT22541.1"/>
    </source>
</evidence>
<accession>A0AAV5VSW9</accession>
<dbReference type="AlphaFoldDB" id="A0AAV5VSW9"/>
<dbReference type="EMBL" id="BTSY01000004">
    <property type="protein sequence ID" value="GMT22541.1"/>
    <property type="molecule type" value="Genomic_DNA"/>
</dbReference>
<keyword evidence="4" id="KW-1185">Reference proteome</keyword>
<keyword evidence="1" id="KW-0732">Signal</keyword>
<dbReference type="Proteomes" id="UP001432322">
    <property type="component" value="Unassembled WGS sequence"/>
</dbReference>
<organism evidence="3 4">
    <name type="scientific">Pristionchus fissidentatus</name>
    <dbReference type="NCBI Taxonomy" id="1538716"/>
    <lineage>
        <taxon>Eukaryota</taxon>
        <taxon>Metazoa</taxon>
        <taxon>Ecdysozoa</taxon>
        <taxon>Nematoda</taxon>
        <taxon>Chromadorea</taxon>
        <taxon>Rhabditida</taxon>
        <taxon>Rhabditina</taxon>
        <taxon>Diplogasteromorpha</taxon>
        <taxon>Diplogasteroidea</taxon>
        <taxon>Neodiplogasteridae</taxon>
        <taxon>Pristionchus</taxon>
    </lineage>
</organism>
<gene>
    <name evidence="3" type="ORF">PFISCL1PPCAC_13838</name>
</gene>
<evidence type="ECO:0000313" key="4">
    <source>
        <dbReference type="Proteomes" id="UP001432322"/>
    </source>
</evidence>
<evidence type="ECO:0000259" key="2">
    <source>
        <dbReference type="Pfam" id="PF04155"/>
    </source>
</evidence>
<feature type="chain" id="PRO_5043461957" description="Ground-like domain-containing protein" evidence="1">
    <location>
        <begin position="20"/>
        <end position="143"/>
    </location>
</feature>
<feature type="domain" description="Ground-like" evidence="2">
    <location>
        <begin position="71"/>
        <end position="141"/>
    </location>
</feature>